<protein>
    <submittedName>
        <fullName evidence="2">PepSY domain-containing protein</fullName>
    </submittedName>
</protein>
<feature type="domain" description="PepSY" evidence="1">
    <location>
        <begin position="62"/>
        <end position="102"/>
    </location>
</feature>
<name>A0ABX5ZDS0_9GAMM</name>
<dbReference type="InterPro" id="IPR025711">
    <property type="entry name" value="PepSY"/>
</dbReference>
<sequence>MKTKITIYCLAILTSISISYAGLINVIEDIDDVHDFHEIVKGSSSEKNSDSLSSNDINTLISILKRLESEGYHGISKIEYDDGAYEIKATNSSGKQVKLDVKSTISEKVE</sequence>
<gene>
    <name evidence="2" type="ORF">F0R74_00450</name>
</gene>
<proteinExistence type="predicted"/>
<evidence type="ECO:0000259" key="1">
    <source>
        <dbReference type="Pfam" id="PF13670"/>
    </source>
</evidence>
<organism evidence="2 3">
    <name type="scientific">Francisella marina</name>
    <dbReference type="NCBI Taxonomy" id="2249302"/>
    <lineage>
        <taxon>Bacteria</taxon>
        <taxon>Pseudomonadati</taxon>
        <taxon>Pseudomonadota</taxon>
        <taxon>Gammaproteobacteria</taxon>
        <taxon>Thiotrichales</taxon>
        <taxon>Francisellaceae</taxon>
        <taxon>Francisella</taxon>
    </lineage>
</organism>
<keyword evidence="3" id="KW-1185">Reference proteome</keyword>
<evidence type="ECO:0000313" key="3">
    <source>
        <dbReference type="Proteomes" id="UP000322509"/>
    </source>
</evidence>
<dbReference type="EMBL" id="CP043550">
    <property type="protein sequence ID" value="QEO56383.1"/>
    <property type="molecule type" value="Genomic_DNA"/>
</dbReference>
<dbReference type="Pfam" id="PF13670">
    <property type="entry name" value="PepSY_2"/>
    <property type="match status" value="1"/>
</dbReference>
<dbReference type="RefSeq" id="WP_149367870.1">
    <property type="nucleotide sequence ID" value="NZ_CP043550.1"/>
</dbReference>
<dbReference type="Proteomes" id="UP000322509">
    <property type="component" value="Chromosome"/>
</dbReference>
<reference evidence="2 3" key="1">
    <citation type="submission" date="2019-09" db="EMBL/GenBank/DDBJ databases">
        <title>Complete genome sequence of Francisella marina E103-15.</title>
        <authorList>
            <person name="Tekedar H.C."/>
            <person name="Griffin M.J."/>
            <person name="Waldbieser G.C."/>
            <person name="Soto E."/>
        </authorList>
    </citation>
    <scope>NUCLEOTIDE SEQUENCE [LARGE SCALE GENOMIC DNA]</scope>
    <source>
        <strain evidence="2 3">E103-15</strain>
    </source>
</reference>
<accession>A0ABX5ZDS0</accession>
<evidence type="ECO:0000313" key="2">
    <source>
        <dbReference type="EMBL" id="QEO56383.1"/>
    </source>
</evidence>